<dbReference type="Pfam" id="PF00975">
    <property type="entry name" value="Thioesterase"/>
    <property type="match status" value="1"/>
</dbReference>
<gene>
    <name evidence="6" type="ORF">SLS53_001367</name>
</gene>
<keyword evidence="1" id="KW-0596">Phosphopantetheine</keyword>
<evidence type="ECO:0000256" key="3">
    <source>
        <dbReference type="ARBA" id="ARBA00022679"/>
    </source>
</evidence>
<dbReference type="Gene3D" id="3.40.50.150">
    <property type="entry name" value="Vaccinia Virus protein VP39"/>
    <property type="match status" value="1"/>
</dbReference>
<dbReference type="InterPro" id="IPR016039">
    <property type="entry name" value="Thiolase-like"/>
</dbReference>
<keyword evidence="7" id="KW-1185">Reference proteome</keyword>
<dbReference type="Pfam" id="PF18558">
    <property type="entry name" value="HTH_51"/>
    <property type="match status" value="1"/>
</dbReference>
<dbReference type="AlphaFoldDB" id="A0AAN9YMT4"/>
<evidence type="ECO:0000313" key="7">
    <source>
        <dbReference type="Proteomes" id="UP001320245"/>
    </source>
</evidence>
<feature type="region of interest" description="Disordered" evidence="4">
    <location>
        <begin position="187"/>
        <end position="219"/>
    </location>
</feature>
<name>A0AAN9YMT4_9PEZI</name>
<sequence>MVKFKVRILRVIEPDQLAISTSLQEWCDSLRLALVNSYSASGNNAAAVVAPPPPPPLSRTSPSVRTPSLSALPIYVSAGSQRSLSAYLDLQGSDPERNTTIVSQRYKLVVLLFSGQNGDIIQSTKPLYESLLLSRKHLHRCDEVMQSLDLNEAFGLDISTVEFASLTDVVSLCDMIAGALSVDPVQISTPSSSSGTGSVTALSANTGTTTPTKFDKTRPNQDSTGFIHTAFQETRRSFDAHAKHTKFIGYWDQVYPRQLETVVAFIVEAFDKLGCPIKDLRQGERLPPLQETLAKYHREIPRLWEILEEAGVVEKGEDGFLRGPEPLQSSNAGKKSAEELSIDLISDFPQYASTHGLPDLLGPHLAECITGKADLVSILFGSEKGRKLLEDFYADAPDLRAATRVLCDFLSAAIHSYKPEYDEPVRVLEVGAGTAGTTRHLIPLLQATGIPFTYTFTELSDVEGMEFLRLNVEEEPPEHLIERYHAVVSSKCVHATRDLRRSLTNIHKLVRPDGGCVALVELTQKLPWYDLVWGLLDGWWLFEDGREYALQSPWAWEQAMRDAGFAHTDWSEGATRESRSVRVICGMTAEPDRPCPAWATSTLLHRGTSRARNLYLFPDGFGSGAVFGALQPSLGSVTDMSVYVLNSPFLKNKPDPDHLPALEETAAAYVAEIKRRQPGGPYLLGGYSIGGLVAFEAARQLLEDGNKVEKLVLIDTALCPTPWSTFLSLILDESNNAKADGKGDGTHKFPPITNEHFTLARQQLQAYKVRSLPGRKAQQIPQVVLVSARAGVDKQAAVPRPRVLPDEQSLVDWFLDDRNDEDALYGWHELLGGITVIRAEGNHFSMMVPPMVDGWGRELAGLLGV</sequence>
<dbReference type="Gene3D" id="3.40.47.10">
    <property type="match status" value="1"/>
</dbReference>
<dbReference type="PANTHER" id="PTHR43775:SF21">
    <property type="entry name" value="NON-REDUCING POLYKETIDE SYNTHASE AUSA-RELATED"/>
    <property type="match status" value="1"/>
</dbReference>
<feature type="compositionally biased region" description="Low complexity" evidence="4">
    <location>
        <begin position="188"/>
        <end position="198"/>
    </location>
</feature>
<protein>
    <recommendedName>
        <fullName evidence="5">Thioesterase TesA-like domain-containing protein</fullName>
    </recommendedName>
</protein>
<dbReference type="InterPro" id="IPR029058">
    <property type="entry name" value="AB_hydrolase_fold"/>
</dbReference>
<dbReference type="PANTHER" id="PTHR43775">
    <property type="entry name" value="FATTY ACID SYNTHASE"/>
    <property type="match status" value="1"/>
</dbReference>
<comment type="caution">
    <text evidence="6">The sequence shown here is derived from an EMBL/GenBank/DDBJ whole genome shotgun (WGS) entry which is preliminary data.</text>
</comment>
<feature type="domain" description="Thioesterase TesA-like" evidence="5">
    <location>
        <begin position="632"/>
        <end position="856"/>
    </location>
</feature>
<dbReference type="InterPro" id="IPR050091">
    <property type="entry name" value="PKS_NRPS_Biosynth_Enz"/>
</dbReference>
<dbReference type="InterPro" id="IPR020802">
    <property type="entry name" value="TesA-like"/>
</dbReference>
<evidence type="ECO:0000256" key="4">
    <source>
        <dbReference type="SAM" id="MobiDB-lite"/>
    </source>
</evidence>
<reference evidence="6 7" key="1">
    <citation type="journal article" date="2023" name="PLoS ONE">
        <title>Cytospora paraplurivora sp. nov. isolated from orchards with fruit tree decline syndrome in Ontario, Canada.</title>
        <authorList>
            <person name="Ilyukhin E."/>
            <person name="Nguyen H.D.T."/>
            <person name="Castle A.J."/>
            <person name="Ellouze W."/>
        </authorList>
    </citation>
    <scope>NUCLEOTIDE SEQUENCE [LARGE SCALE GENOMIC DNA]</scope>
    <source>
        <strain evidence="6 7">FDS-564</strain>
    </source>
</reference>
<dbReference type="EMBL" id="JAJSPL020000003">
    <property type="protein sequence ID" value="KAK7748115.1"/>
    <property type="molecule type" value="Genomic_DNA"/>
</dbReference>
<accession>A0AAN9YMT4</accession>
<dbReference type="Proteomes" id="UP001320245">
    <property type="component" value="Unassembled WGS sequence"/>
</dbReference>
<evidence type="ECO:0000256" key="2">
    <source>
        <dbReference type="ARBA" id="ARBA00022553"/>
    </source>
</evidence>
<dbReference type="GO" id="GO:0044550">
    <property type="term" value="P:secondary metabolite biosynthetic process"/>
    <property type="evidence" value="ECO:0007669"/>
    <property type="project" value="TreeGrafter"/>
</dbReference>
<dbReference type="SUPFAM" id="SSF53335">
    <property type="entry name" value="S-adenosyl-L-methionine-dependent methyltransferases"/>
    <property type="match status" value="1"/>
</dbReference>
<dbReference type="InterPro" id="IPR001031">
    <property type="entry name" value="Thioesterase"/>
</dbReference>
<proteinExistence type="predicted"/>
<keyword evidence="2" id="KW-0597">Phosphoprotein</keyword>
<dbReference type="Pfam" id="PF13489">
    <property type="entry name" value="Methyltransf_23"/>
    <property type="match status" value="1"/>
</dbReference>
<keyword evidence="3" id="KW-0808">Transferase</keyword>
<dbReference type="GO" id="GO:0004312">
    <property type="term" value="F:fatty acid synthase activity"/>
    <property type="evidence" value="ECO:0007669"/>
    <property type="project" value="TreeGrafter"/>
</dbReference>
<organism evidence="6 7">
    <name type="scientific">Cytospora paraplurivora</name>
    <dbReference type="NCBI Taxonomy" id="2898453"/>
    <lineage>
        <taxon>Eukaryota</taxon>
        <taxon>Fungi</taxon>
        <taxon>Dikarya</taxon>
        <taxon>Ascomycota</taxon>
        <taxon>Pezizomycotina</taxon>
        <taxon>Sordariomycetes</taxon>
        <taxon>Sordariomycetidae</taxon>
        <taxon>Diaporthales</taxon>
        <taxon>Cytosporaceae</taxon>
        <taxon>Cytospora</taxon>
    </lineage>
</organism>
<evidence type="ECO:0000259" key="5">
    <source>
        <dbReference type="SMART" id="SM00824"/>
    </source>
</evidence>
<dbReference type="GO" id="GO:0006633">
    <property type="term" value="P:fatty acid biosynthetic process"/>
    <property type="evidence" value="ECO:0007669"/>
    <property type="project" value="TreeGrafter"/>
</dbReference>
<dbReference type="InterPro" id="IPR029063">
    <property type="entry name" value="SAM-dependent_MTases_sf"/>
</dbReference>
<dbReference type="Gene3D" id="3.40.50.1820">
    <property type="entry name" value="alpha/beta hydrolase"/>
    <property type="match status" value="1"/>
</dbReference>
<dbReference type="SUPFAM" id="SSF53474">
    <property type="entry name" value="alpha/beta-Hydrolases"/>
    <property type="match status" value="1"/>
</dbReference>
<dbReference type="InterPro" id="IPR041068">
    <property type="entry name" value="HTH_51"/>
</dbReference>
<evidence type="ECO:0000256" key="1">
    <source>
        <dbReference type="ARBA" id="ARBA00022450"/>
    </source>
</evidence>
<evidence type="ECO:0000313" key="6">
    <source>
        <dbReference type="EMBL" id="KAK7748115.1"/>
    </source>
</evidence>
<dbReference type="SMART" id="SM00824">
    <property type="entry name" value="PKS_TE"/>
    <property type="match status" value="1"/>
</dbReference>